<gene>
    <name evidence="4" type="primary">yjoA</name>
    <name evidence="4" type="ORF">GCM10011398_24690</name>
</gene>
<dbReference type="InterPro" id="IPR007837">
    <property type="entry name" value="DinB"/>
</dbReference>
<feature type="binding site" evidence="3">
    <location>
        <position position="47"/>
    </location>
    <ligand>
        <name>a divalent metal cation</name>
        <dbReference type="ChEBI" id="CHEBI:60240"/>
    </ligand>
</feature>
<evidence type="ECO:0008006" key="6">
    <source>
        <dbReference type="Google" id="ProtNLM"/>
    </source>
</evidence>
<dbReference type="EMBL" id="BMFR01000010">
    <property type="protein sequence ID" value="GGG78496.1"/>
    <property type="molecule type" value="Genomic_DNA"/>
</dbReference>
<keyword evidence="5" id="KW-1185">Reference proteome</keyword>
<reference evidence="4" key="1">
    <citation type="journal article" date="2014" name="Int. J. Syst. Evol. Microbiol.">
        <title>Complete genome sequence of Corynebacterium casei LMG S-19264T (=DSM 44701T), isolated from a smear-ripened cheese.</title>
        <authorList>
            <consortium name="US DOE Joint Genome Institute (JGI-PGF)"/>
            <person name="Walter F."/>
            <person name="Albersmeier A."/>
            <person name="Kalinowski J."/>
            <person name="Ruckert C."/>
        </authorList>
    </citation>
    <scope>NUCLEOTIDE SEQUENCE</scope>
    <source>
        <strain evidence="4">CGMCC 1.12754</strain>
    </source>
</reference>
<organism evidence="4 5">
    <name type="scientific">Virgibacillus oceani</name>
    <dbReference type="NCBI Taxonomy" id="1479511"/>
    <lineage>
        <taxon>Bacteria</taxon>
        <taxon>Bacillati</taxon>
        <taxon>Bacillota</taxon>
        <taxon>Bacilli</taxon>
        <taxon>Bacillales</taxon>
        <taxon>Bacillaceae</taxon>
        <taxon>Virgibacillus</taxon>
    </lineage>
</organism>
<evidence type="ECO:0000256" key="1">
    <source>
        <dbReference type="ARBA" id="ARBA00008635"/>
    </source>
</evidence>
<dbReference type="InterPro" id="IPR034660">
    <property type="entry name" value="DinB/YfiT-like"/>
</dbReference>
<proteinExistence type="inferred from homology"/>
<evidence type="ECO:0000313" key="4">
    <source>
        <dbReference type="EMBL" id="GGG78496.1"/>
    </source>
</evidence>
<name>A0A917HHR9_9BACI</name>
<accession>A0A917HHR9</accession>
<sequence length="155" mass="17831">MSKIEEIHEGWLRHRLVLQELLETIDNNHINFKPWEGAYSMGSLAVHIATSTDMFVKSVKNGVFTPPAANQFETMEDVRDIVQRLTEVTKEELGSLSHSQLLEKIEINRFYVPGSLWISNAADHEIHHKGQLFTYARMVGVEKVPFFIKQPSKKQ</sequence>
<comment type="similarity">
    <text evidence="1">Belongs to the DinB family.</text>
</comment>
<dbReference type="RefSeq" id="WP_188455690.1">
    <property type="nucleotide sequence ID" value="NZ_BMFR01000010.1"/>
</dbReference>
<feature type="binding site" evidence="3">
    <location>
        <position position="128"/>
    </location>
    <ligand>
        <name>a divalent metal cation</name>
        <dbReference type="ChEBI" id="CHEBI:60240"/>
    </ligand>
</feature>
<comment type="caution">
    <text evidence="4">The sequence shown here is derived from an EMBL/GenBank/DDBJ whole genome shotgun (WGS) entry which is preliminary data.</text>
</comment>
<reference evidence="4" key="2">
    <citation type="submission" date="2020-09" db="EMBL/GenBank/DDBJ databases">
        <authorList>
            <person name="Sun Q."/>
            <person name="Zhou Y."/>
        </authorList>
    </citation>
    <scope>NUCLEOTIDE SEQUENCE</scope>
    <source>
        <strain evidence="4">CGMCC 1.12754</strain>
    </source>
</reference>
<dbReference type="GO" id="GO:0046872">
    <property type="term" value="F:metal ion binding"/>
    <property type="evidence" value="ECO:0007669"/>
    <property type="project" value="UniProtKB-KW"/>
</dbReference>
<evidence type="ECO:0000256" key="3">
    <source>
        <dbReference type="PIRSR" id="PIRSR607837-1"/>
    </source>
</evidence>
<keyword evidence="2 3" id="KW-0479">Metal-binding</keyword>
<dbReference type="Proteomes" id="UP000622860">
    <property type="component" value="Unassembled WGS sequence"/>
</dbReference>
<evidence type="ECO:0000256" key="2">
    <source>
        <dbReference type="ARBA" id="ARBA00022723"/>
    </source>
</evidence>
<feature type="binding site" evidence="3">
    <location>
        <position position="124"/>
    </location>
    <ligand>
        <name>a divalent metal cation</name>
        <dbReference type="ChEBI" id="CHEBI:60240"/>
    </ligand>
</feature>
<evidence type="ECO:0000313" key="5">
    <source>
        <dbReference type="Proteomes" id="UP000622860"/>
    </source>
</evidence>
<dbReference type="Pfam" id="PF05163">
    <property type="entry name" value="DinB"/>
    <property type="match status" value="1"/>
</dbReference>
<dbReference type="SUPFAM" id="SSF109854">
    <property type="entry name" value="DinB/YfiT-like putative metalloenzymes"/>
    <property type="match status" value="1"/>
</dbReference>
<protein>
    <recommendedName>
        <fullName evidence="6">Damage-inducible protein DinB</fullName>
    </recommendedName>
</protein>
<dbReference type="AlphaFoldDB" id="A0A917HHR9"/>
<dbReference type="Gene3D" id="1.20.120.450">
    <property type="entry name" value="dinb family like domain"/>
    <property type="match status" value="1"/>
</dbReference>